<accession>A0A7J6HPQ6</accession>
<feature type="transmembrane region" description="Helical" evidence="8">
    <location>
        <begin position="811"/>
        <end position="832"/>
    </location>
</feature>
<dbReference type="InterPro" id="IPR018456">
    <property type="entry name" value="PTR2_symporter_CS"/>
</dbReference>
<sequence>MKIIYLIFFFAKLNIYYLIRLFQVKFSVWFDWRVLEKMGMEDVVEDGLLQGESCDLYTGDGSTDIRGNSVLKQNTGNWKACIFILGTECCERLAYFGISTNLVTYFTHELHQENVSAARNVTIWQGTCYFTPLIGAIVADSYWGRYWTITSFSIIYFIGMCALTLSASVPALGPAQYVVLLFGLYLVAFGTGGIKSCVSPFGADQFDDTDSKERIKKGSFFNWFYFAIYIGILVSTTFLVWIQDNAGWGLGFGIAALFMGIALVGFVSGTHLYRFQKPVGSPFTRMCQTLVASCRKWNLEVPEDSTLLYEIHDRSSAIEGNLKLEHTDTLHVSQVEEFKTMIHLIPLLATGIVFSSVYAQISTTFVEQGMMMNTTVYSFTIPPASLYTFDVIAVLSLLPIYDRVIVPIVRKFTGEEKGFNELQRMGIGLFISVLCMLAAAVLETLRLQLAKDLDLVHEKEAVPLSILWQIPQYLFMGTAEIFTYIGQLQFFYEQAPDSMRSLCCALALFSLSLGYYLSSFLLTIVTYFTTKDGKSGWIPDNLNEGHLDYFFWLLGALSLLNALVFTFLAIKFKQKNRYGLHYCHELLGNKDRSKPVGKRTNCCQINTSIQPLPTCLGKGAIHQAMVDCFINFFAYGAYGINRHMSRAESYFCAEFCEGLSFFGISSNLVTYFTKELHQGNAAAAKAVSVWQGTTYLTPFIGAIVADAYLGKYWTIAVFSTIYFIGLCALTLSASLPGPSSFFFICGLYLVALGTGGIKPCVSPFGGDQFDNTDSKERSKKRSFFNWFYFTMSIGIFIATTFLAWIQDNVGWGLGFGIPTMCMGIAIACFLFGTPFYRFQKPNGSPITRMCQVLVASCRNRNLEMPKDSNLLFEPQENNSVMEGSCIKLKRTNTLKFLDKAAVMSSGDEISTSGKSFNPWRLCSVNQVEELKSFIGLLPIWACGIIFFVDAAQVSTMMLEQGMVMDTTIGSLTIPPVSLATFDVVVILLVIPIYDRVIVPFVKRFTGNEKGFTELQRIGIGHFIMVLSMSAAAVVEIYRLYLGKELGLVHQKISVPLSILWQIPQYVLVGFGKVFTSIGLIELFYEESPIGMRSLSSALLLLNISLGFYLNSFIVTMVTYFSTKGGKVGWIPDNLNEGHLDYFFWVLAALSFFNFLVYIIFAMKFAKNKKSAYY</sequence>
<organism evidence="9 10">
    <name type="scientific">Cannabis sativa</name>
    <name type="common">Hemp</name>
    <name type="synonym">Marijuana</name>
    <dbReference type="NCBI Taxonomy" id="3483"/>
    <lineage>
        <taxon>Eukaryota</taxon>
        <taxon>Viridiplantae</taxon>
        <taxon>Streptophyta</taxon>
        <taxon>Embryophyta</taxon>
        <taxon>Tracheophyta</taxon>
        <taxon>Spermatophyta</taxon>
        <taxon>Magnoliopsida</taxon>
        <taxon>eudicotyledons</taxon>
        <taxon>Gunneridae</taxon>
        <taxon>Pentapetalae</taxon>
        <taxon>rosids</taxon>
        <taxon>fabids</taxon>
        <taxon>Rosales</taxon>
        <taxon>Cannabaceae</taxon>
        <taxon>Cannabis</taxon>
    </lineage>
</organism>
<feature type="transmembrane region" description="Helical" evidence="8">
    <location>
        <begin position="933"/>
        <end position="953"/>
    </location>
</feature>
<evidence type="ECO:0000256" key="1">
    <source>
        <dbReference type="ARBA" id="ARBA00004141"/>
    </source>
</evidence>
<evidence type="ECO:0000256" key="5">
    <source>
        <dbReference type="ARBA" id="ARBA00022692"/>
    </source>
</evidence>
<keyword evidence="6 8" id="KW-1133">Transmembrane helix</keyword>
<evidence type="ECO:0000256" key="7">
    <source>
        <dbReference type="ARBA" id="ARBA00023136"/>
    </source>
</evidence>
<dbReference type="Pfam" id="PF00854">
    <property type="entry name" value="PTR2"/>
    <property type="match status" value="2"/>
</dbReference>
<feature type="transmembrane region" description="Helical" evidence="8">
    <location>
        <begin position="422"/>
        <end position="442"/>
    </location>
</feature>
<keyword evidence="5 8" id="KW-0812">Transmembrane</keyword>
<gene>
    <name evidence="9" type="ORF">G4B88_009110</name>
</gene>
<feature type="transmembrane region" description="Helical" evidence="8">
    <location>
        <begin position="549"/>
        <end position="570"/>
    </location>
</feature>
<dbReference type="PANTHER" id="PTHR11654">
    <property type="entry name" value="OLIGOPEPTIDE TRANSPORTER-RELATED"/>
    <property type="match status" value="1"/>
</dbReference>
<evidence type="ECO:0000313" key="9">
    <source>
        <dbReference type="EMBL" id="KAF4397264.1"/>
    </source>
</evidence>
<comment type="subcellular location">
    <subcellularLocation>
        <location evidence="1">Membrane</location>
        <topology evidence="1">Multi-pass membrane protein</topology>
    </subcellularLocation>
</comment>
<feature type="transmembrane region" description="Helical" evidence="8">
    <location>
        <begin position="146"/>
        <end position="169"/>
    </location>
</feature>
<keyword evidence="10" id="KW-1185">Reference proteome</keyword>
<protein>
    <submittedName>
        <fullName evidence="9">Uncharacterized protein</fullName>
    </submittedName>
</protein>
<evidence type="ECO:0000256" key="4">
    <source>
        <dbReference type="ARBA" id="ARBA00022553"/>
    </source>
</evidence>
<name>A0A7J6HPQ6_CANSA</name>
<evidence type="ECO:0000256" key="6">
    <source>
        <dbReference type="ARBA" id="ARBA00022989"/>
    </source>
</evidence>
<feature type="transmembrane region" description="Helical" evidence="8">
    <location>
        <begin position="6"/>
        <end position="30"/>
    </location>
</feature>
<feature type="transmembrane region" description="Helical" evidence="8">
    <location>
        <begin position="381"/>
        <end position="401"/>
    </location>
</feature>
<dbReference type="GO" id="GO:0016020">
    <property type="term" value="C:membrane"/>
    <property type="evidence" value="ECO:0007669"/>
    <property type="project" value="UniProtKB-SubCell"/>
</dbReference>
<evidence type="ECO:0000256" key="8">
    <source>
        <dbReference type="SAM" id="Phobius"/>
    </source>
</evidence>
<feature type="transmembrane region" description="Helical" evidence="8">
    <location>
        <begin position="712"/>
        <end position="735"/>
    </location>
</feature>
<dbReference type="InterPro" id="IPR000109">
    <property type="entry name" value="POT_fam"/>
</dbReference>
<dbReference type="FunFam" id="1.20.1250.20:FF:000037">
    <property type="entry name" value="Protein NRT1/ PTR FAMILY 5.2"/>
    <property type="match status" value="1"/>
</dbReference>
<evidence type="ECO:0000256" key="2">
    <source>
        <dbReference type="ARBA" id="ARBA00005982"/>
    </source>
</evidence>
<feature type="transmembrane region" description="Helical" evidence="8">
    <location>
        <begin position="341"/>
        <end position="361"/>
    </location>
</feature>
<feature type="transmembrane region" description="Helical" evidence="8">
    <location>
        <begin position="1060"/>
        <end position="1084"/>
    </location>
</feature>
<comment type="similarity">
    <text evidence="2">Belongs to the major facilitator superfamily. Proton-dependent oligopeptide transporter (POT/PTR) (TC 2.A.17) family.</text>
</comment>
<reference evidence="9 10" key="1">
    <citation type="journal article" date="2020" name="bioRxiv">
        <title>Sequence and annotation of 42 cannabis genomes reveals extensive copy number variation in cannabinoid synthesis and pathogen resistance genes.</title>
        <authorList>
            <person name="Mckernan K.J."/>
            <person name="Helbert Y."/>
            <person name="Kane L.T."/>
            <person name="Ebling H."/>
            <person name="Zhang L."/>
            <person name="Liu B."/>
            <person name="Eaton Z."/>
            <person name="Mclaughlin S."/>
            <person name="Kingan S."/>
            <person name="Baybayan P."/>
            <person name="Concepcion G."/>
            <person name="Jordan M."/>
            <person name="Riva A."/>
            <person name="Barbazuk W."/>
            <person name="Harkins T."/>
        </authorList>
    </citation>
    <scope>NUCLEOTIDE SEQUENCE [LARGE SCALE GENOMIC DNA]</scope>
    <source>
        <strain evidence="10">cv. Jamaican Lion 4</strain>
        <tissue evidence="9">Leaf</tissue>
    </source>
</reference>
<feature type="transmembrane region" description="Helical" evidence="8">
    <location>
        <begin position="1019"/>
        <end position="1040"/>
    </location>
</feature>
<dbReference type="InterPro" id="IPR036259">
    <property type="entry name" value="MFS_trans_sf"/>
</dbReference>
<evidence type="ECO:0000256" key="3">
    <source>
        <dbReference type="ARBA" id="ARBA00022448"/>
    </source>
</evidence>
<feature type="transmembrane region" description="Helical" evidence="8">
    <location>
        <begin position="248"/>
        <end position="267"/>
    </location>
</feature>
<dbReference type="SUPFAM" id="SSF103473">
    <property type="entry name" value="MFS general substrate transporter"/>
    <property type="match status" value="2"/>
</dbReference>
<feature type="transmembrane region" description="Helical" evidence="8">
    <location>
        <begin position="1141"/>
        <end position="1160"/>
    </location>
</feature>
<dbReference type="AlphaFoldDB" id="A0A7J6HPQ6"/>
<dbReference type="GO" id="GO:0022857">
    <property type="term" value="F:transmembrane transporter activity"/>
    <property type="evidence" value="ECO:0007669"/>
    <property type="project" value="InterPro"/>
</dbReference>
<feature type="transmembrane region" description="Helical" evidence="8">
    <location>
        <begin position="973"/>
        <end position="993"/>
    </location>
</feature>
<feature type="transmembrane region" description="Helical" evidence="8">
    <location>
        <begin position="175"/>
        <end position="194"/>
    </location>
</feature>
<feature type="transmembrane region" description="Helical" evidence="8">
    <location>
        <begin position="504"/>
        <end position="529"/>
    </location>
</feature>
<dbReference type="Gene3D" id="1.20.1250.20">
    <property type="entry name" value="MFS general substrate transporter like domains"/>
    <property type="match status" value="2"/>
</dbReference>
<keyword evidence="4" id="KW-0597">Phosphoprotein</keyword>
<evidence type="ECO:0000313" key="10">
    <source>
        <dbReference type="Proteomes" id="UP000583929"/>
    </source>
</evidence>
<feature type="transmembrane region" description="Helical" evidence="8">
    <location>
        <begin position="782"/>
        <end position="805"/>
    </location>
</feature>
<keyword evidence="3" id="KW-0813">Transport</keyword>
<dbReference type="PROSITE" id="PS01022">
    <property type="entry name" value="PTR2_1"/>
    <property type="match status" value="2"/>
</dbReference>
<dbReference type="Proteomes" id="UP000583929">
    <property type="component" value="Unassembled WGS sequence"/>
</dbReference>
<feature type="transmembrane region" description="Helical" evidence="8">
    <location>
        <begin position="473"/>
        <end position="492"/>
    </location>
</feature>
<proteinExistence type="inferred from homology"/>
<feature type="transmembrane region" description="Helical" evidence="8">
    <location>
        <begin position="741"/>
        <end position="761"/>
    </location>
</feature>
<comment type="caution">
    <text evidence="9">The sequence shown here is derived from an EMBL/GenBank/DDBJ whole genome shotgun (WGS) entry which is preliminary data.</text>
</comment>
<feature type="transmembrane region" description="Helical" evidence="8">
    <location>
        <begin position="220"/>
        <end position="242"/>
    </location>
</feature>
<keyword evidence="7 8" id="KW-0472">Membrane</keyword>
<dbReference type="EMBL" id="JAATIQ010000034">
    <property type="protein sequence ID" value="KAF4397264.1"/>
    <property type="molecule type" value="Genomic_DNA"/>
</dbReference>
<dbReference type="GO" id="GO:0006857">
    <property type="term" value="P:oligopeptide transport"/>
    <property type="evidence" value="ECO:0007669"/>
    <property type="project" value="InterPro"/>
</dbReference>
<feature type="transmembrane region" description="Helical" evidence="8">
    <location>
        <begin position="1096"/>
        <end position="1121"/>
    </location>
</feature>